<feature type="transmembrane region" description="Helical" evidence="1">
    <location>
        <begin position="135"/>
        <end position="156"/>
    </location>
</feature>
<proteinExistence type="predicted"/>
<keyword evidence="1" id="KW-0472">Membrane</keyword>
<dbReference type="Proteomes" id="UP000256829">
    <property type="component" value="Unassembled WGS sequence"/>
</dbReference>
<dbReference type="RefSeq" id="WP_115842201.1">
    <property type="nucleotide sequence ID" value="NZ_CP183976.1"/>
</dbReference>
<feature type="transmembrane region" description="Helical" evidence="1">
    <location>
        <begin position="21"/>
        <end position="46"/>
    </location>
</feature>
<feature type="domain" description="Alpha/beta-hydrolase N-terminal" evidence="3">
    <location>
        <begin position="45"/>
        <end position="252"/>
    </location>
</feature>
<feature type="transmembrane region" description="Helical" evidence="1">
    <location>
        <begin position="58"/>
        <end position="78"/>
    </location>
</feature>
<evidence type="ECO:0000313" key="5">
    <source>
        <dbReference type="Proteomes" id="UP000256829"/>
    </source>
</evidence>
<evidence type="ECO:0000259" key="2">
    <source>
        <dbReference type="Pfam" id="PF10081"/>
    </source>
</evidence>
<feature type="domain" description="Alpha/beta-hydrolase catalytic" evidence="2">
    <location>
        <begin position="269"/>
        <end position="556"/>
    </location>
</feature>
<dbReference type="Pfam" id="PF10081">
    <property type="entry name" value="Abhydrolase_9"/>
    <property type="match status" value="1"/>
</dbReference>
<comment type="caution">
    <text evidence="4">The sequence shown here is derived from an EMBL/GenBank/DDBJ whole genome shotgun (WGS) entry which is preliminary data.</text>
</comment>
<accession>A0A3D8VDD3</accession>
<reference evidence="4 5" key="1">
    <citation type="submission" date="2018-08" db="EMBL/GenBank/DDBJ databases">
        <title>Lysobacter soli KCTC 22011, whole genome shotgun sequence.</title>
        <authorList>
            <person name="Zhang X."/>
            <person name="Feng G."/>
            <person name="Zhu H."/>
        </authorList>
    </citation>
    <scope>NUCLEOTIDE SEQUENCE [LARGE SCALE GENOMIC DNA]</scope>
    <source>
        <strain evidence="4 5">KCTC 22011</strain>
    </source>
</reference>
<keyword evidence="1" id="KW-1133">Transmembrane helix</keyword>
<dbReference type="InterPro" id="IPR027787">
    <property type="entry name" value="Alpha/beta-hydrolase_catalytic"/>
</dbReference>
<dbReference type="InterPro" id="IPR027788">
    <property type="entry name" value="Alpha/beta-hydrolase_N_dom"/>
</dbReference>
<evidence type="ECO:0000259" key="3">
    <source>
        <dbReference type="Pfam" id="PF15420"/>
    </source>
</evidence>
<keyword evidence="5" id="KW-1185">Reference proteome</keyword>
<feature type="transmembrane region" description="Helical" evidence="1">
    <location>
        <begin position="98"/>
        <end position="115"/>
    </location>
</feature>
<dbReference type="PIRSF" id="PIRSF007542">
    <property type="entry name" value="UCP007542"/>
    <property type="match status" value="1"/>
</dbReference>
<organism evidence="4 5">
    <name type="scientific">Lysobacter soli</name>
    <dbReference type="NCBI Taxonomy" id="453783"/>
    <lineage>
        <taxon>Bacteria</taxon>
        <taxon>Pseudomonadati</taxon>
        <taxon>Pseudomonadota</taxon>
        <taxon>Gammaproteobacteria</taxon>
        <taxon>Lysobacterales</taxon>
        <taxon>Lysobacteraceae</taxon>
        <taxon>Lysobacter</taxon>
    </lineage>
</organism>
<dbReference type="EMBL" id="QTJR01000005">
    <property type="protein sequence ID" value="RDY67434.1"/>
    <property type="molecule type" value="Genomic_DNA"/>
</dbReference>
<dbReference type="AlphaFoldDB" id="A0A3D8VDD3"/>
<name>A0A3D8VDD3_9GAMM</name>
<sequence>MRAEIADRNGIVAVSRKRSAAFARLVAPLSPAGLLIGTAFLVASFTPSLIPRTPTMQGVLGGTAFAAGYGIGVFLRWLWEYLELPPSRGRTPWRVKRALYWLCALVALWALWRAPHWQNHVRAALRMPAEEGADSFTVAAAALVAFGAWLALARVLRAMAVVFSLSLAKVLPRRVASVLGVSAVLVVVIVLSNSIVLRIALQVIDSSFRQADALIPPDTAPPIGALQTGGPQSLIAWENLGRMGRRFVSSAPTATDIGALAGAPARTPLRVYAGLPSADSAQARGQLALEELKRVGGFSRGALVIITPTGTGWVDPAGIEAIEYLRRGDVASVAMQYSYLSSPFSLMIEPEYGEESSQALFEAIYGYWRTLPRDARPRLYLHGLSLGALNSERSLELFDVLGDPPQGALWSGPPFAARQWRRMTHTRNPGSPAWLPRFRDGRFVRFMNQDGSPVPTDAPWGPMRVMYLQYASDAITFFDHRDLFSAPDWLHPRGPDVAPQMRWYPVVSTMQLVLDMMLADDAPMGFGHVFAPSHYVAAWRQVAGIDDWSEADLARLSRTLDARRAAEIARDEDEGGG</sequence>
<gene>
    <name evidence="4" type="ORF">DX912_09175</name>
</gene>
<evidence type="ECO:0000313" key="4">
    <source>
        <dbReference type="EMBL" id="RDY67434.1"/>
    </source>
</evidence>
<dbReference type="Pfam" id="PF15420">
    <property type="entry name" value="Abhydrolase_9_N"/>
    <property type="match status" value="1"/>
</dbReference>
<feature type="transmembrane region" description="Helical" evidence="1">
    <location>
        <begin position="177"/>
        <end position="201"/>
    </location>
</feature>
<evidence type="ECO:0000256" key="1">
    <source>
        <dbReference type="SAM" id="Phobius"/>
    </source>
</evidence>
<evidence type="ECO:0008006" key="6">
    <source>
        <dbReference type="Google" id="ProtNLM"/>
    </source>
</evidence>
<keyword evidence="1" id="KW-0812">Transmembrane</keyword>
<protein>
    <recommendedName>
        <fullName evidence="6">Alpha/beta-hydrolase family protein</fullName>
    </recommendedName>
</protein>
<dbReference type="InterPro" id="IPR012037">
    <property type="entry name" value="Alpha/beta-hydrolase_fam"/>
</dbReference>